<feature type="region of interest" description="Disordered" evidence="4">
    <location>
        <begin position="474"/>
        <end position="526"/>
    </location>
</feature>
<keyword evidence="7" id="KW-1185">Reference proteome</keyword>
<dbReference type="SUPFAM" id="SSF47095">
    <property type="entry name" value="HMG-box"/>
    <property type="match status" value="1"/>
</dbReference>
<dbReference type="GO" id="GO:0005634">
    <property type="term" value="C:nucleus"/>
    <property type="evidence" value="ECO:0007669"/>
    <property type="project" value="UniProtKB-UniRule"/>
</dbReference>
<dbReference type="Proteomes" id="UP000252139">
    <property type="component" value="Unassembled WGS sequence"/>
</dbReference>
<feature type="region of interest" description="Disordered" evidence="4">
    <location>
        <begin position="130"/>
        <end position="263"/>
    </location>
</feature>
<feature type="compositionally biased region" description="Low complexity" evidence="4">
    <location>
        <begin position="364"/>
        <end position="388"/>
    </location>
</feature>
<dbReference type="CDD" id="cd09487">
    <property type="entry name" value="SAM_superfamily"/>
    <property type="match status" value="1"/>
</dbReference>
<feature type="compositionally biased region" description="Low complexity" evidence="4">
    <location>
        <begin position="146"/>
        <end position="156"/>
    </location>
</feature>
<dbReference type="InterPro" id="IPR009071">
    <property type="entry name" value="HMG_box_dom"/>
</dbReference>
<feature type="compositionally biased region" description="Low complexity" evidence="4">
    <location>
        <begin position="481"/>
        <end position="491"/>
    </location>
</feature>
<keyword evidence="1 3" id="KW-0238">DNA-binding</keyword>
<evidence type="ECO:0000259" key="5">
    <source>
        <dbReference type="PROSITE" id="PS50118"/>
    </source>
</evidence>
<protein>
    <recommendedName>
        <fullName evidence="5">HMG box domain-containing protein</fullName>
    </recommendedName>
</protein>
<gene>
    <name evidence="6" type="ORF">CU097_001985</name>
</gene>
<keyword evidence="2 3" id="KW-0539">Nucleus</keyword>
<feature type="domain" description="HMG box" evidence="5">
    <location>
        <begin position="259"/>
        <end position="325"/>
    </location>
</feature>
<dbReference type="InterPro" id="IPR036910">
    <property type="entry name" value="HMG_box_dom_sf"/>
</dbReference>
<evidence type="ECO:0000256" key="3">
    <source>
        <dbReference type="PROSITE-ProRule" id="PRU00267"/>
    </source>
</evidence>
<dbReference type="EMBL" id="PJQL01002767">
    <property type="protein sequence ID" value="RCH83122.1"/>
    <property type="molecule type" value="Genomic_DNA"/>
</dbReference>
<feature type="compositionally biased region" description="Basic residues" evidence="4">
    <location>
        <begin position="244"/>
        <end position="253"/>
    </location>
</feature>
<dbReference type="InterPro" id="IPR051965">
    <property type="entry name" value="ChromReg_NeuronalGeneExpr"/>
</dbReference>
<reference evidence="6 7" key="1">
    <citation type="journal article" date="2018" name="G3 (Bethesda)">
        <title>Phylogenetic and Phylogenomic Definition of Rhizopus Species.</title>
        <authorList>
            <person name="Gryganskyi A.P."/>
            <person name="Golan J."/>
            <person name="Dolatabadi S."/>
            <person name="Mondo S."/>
            <person name="Robb S."/>
            <person name="Idnurm A."/>
            <person name="Muszewska A."/>
            <person name="Steczkiewicz K."/>
            <person name="Masonjones S."/>
            <person name="Liao H.L."/>
            <person name="Gajdeczka M.T."/>
            <person name="Anike F."/>
            <person name="Vuek A."/>
            <person name="Anishchenko I.M."/>
            <person name="Voigt K."/>
            <person name="de Hoog G.S."/>
            <person name="Smith M.E."/>
            <person name="Heitman J."/>
            <person name="Vilgalys R."/>
            <person name="Stajich J.E."/>
        </authorList>
    </citation>
    <scope>NUCLEOTIDE SEQUENCE [LARGE SCALE GENOMIC DNA]</scope>
    <source>
        <strain evidence="6 7">CBS 357.93</strain>
    </source>
</reference>
<evidence type="ECO:0000256" key="2">
    <source>
        <dbReference type="ARBA" id="ARBA00023242"/>
    </source>
</evidence>
<dbReference type="PANTHER" id="PTHR46040">
    <property type="entry name" value="HIGH MOBILITY GROUP PROTEIN 2"/>
    <property type="match status" value="1"/>
</dbReference>
<sequence>MQAFQHQYSNNNNNDNNNNCTNFESVREFLNHCHLSQYYDIFISEGFDSISSLLEITEEDMIVMNIKRGHRRLIQREIATAKGIPRDQPLVTNIMGPKYSLDIPSSLKVEHSRGPAANYASSGYETLITGMTSPRSMNSGMGGSNTSGNSSSNNSGPNLTSRFIPPNMAALSDNHNNNNNNNNNGSSNNDNSNAKDSIDTIHGGRSSSRSSSTNKIIPSQPIIRGTSISSNEDSESVQSDSTAPKRKYRRHAKPDRNAPIKPPSAYIMFSNDSRAKLKDQNLSFAELAKVVGEQWKNLSYYEKQAYERKAMRAKDEYLAALERYRETDEYKRYQQYLKEFKAKQESANRLIDRARKRAKQKSPGSGSAADASSNGNSTGNGSSGSSGDNNDKDSMQSMSQTKGLPSHRAYIDQPMTNDYQDVENYRHQQQEQQQHQEQQEQPSSSSLPEQQHPQWNYRSDQMMRGIIPVEFVHTPQPKYSNNNNDNDNPNNLQVLNGSKHPLDTNTPYQERPHKRRSPRLRKPSSE</sequence>
<name>A0A367IZL6_RHIAZ</name>
<dbReference type="OrthoDB" id="1919336at2759"/>
<dbReference type="SUPFAM" id="SSF47769">
    <property type="entry name" value="SAM/Pointed domain"/>
    <property type="match status" value="1"/>
</dbReference>
<feature type="region of interest" description="Disordered" evidence="4">
    <location>
        <begin position="425"/>
        <end position="452"/>
    </location>
</feature>
<feature type="compositionally biased region" description="Low complexity" evidence="4">
    <location>
        <begin position="430"/>
        <end position="452"/>
    </location>
</feature>
<feature type="compositionally biased region" description="Low complexity" evidence="4">
    <location>
        <begin position="172"/>
        <end position="192"/>
    </location>
</feature>
<dbReference type="Pfam" id="PF00536">
    <property type="entry name" value="SAM_1"/>
    <property type="match status" value="1"/>
</dbReference>
<feature type="region of interest" description="Disordered" evidence="4">
    <location>
        <begin position="354"/>
        <end position="406"/>
    </location>
</feature>
<dbReference type="InterPro" id="IPR001660">
    <property type="entry name" value="SAM"/>
</dbReference>
<comment type="caution">
    <text evidence="6">The sequence shown here is derived from an EMBL/GenBank/DDBJ whole genome shotgun (WGS) entry which is preliminary data.</text>
</comment>
<dbReference type="Gene3D" id="1.10.30.10">
    <property type="entry name" value="High mobility group box domain"/>
    <property type="match status" value="1"/>
</dbReference>
<dbReference type="AlphaFoldDB" id="A0A367IZL6"/>
<evidence type="ECO:0000256" key="4">
    <source>
        <dbReference type="SAM" id="MobiDB-lite"/>
    </source>
</evidence>
<dbReference type="Pfam" id="PF00505">
    <property type="entry name" value="HMG_box"/>
    <property type="match status" value="1"/>
</dbReference>
<dbReference type="Gene3D" id="1.10.150.50">
    <property type="entry name" value="Transcription Factor, Ets-1"/>
    <property type="match status" value="1"/>
</dbReference>
<dbReference type="GO" id="GO:0010468">
    <property type="term" value="P:regulation of gene expression"/>
    <property type="evidence" value="ECO:0007669"/>
    <property type="project" value="TreeGrafter"/>
</dbReference>
<feature type="compositionally biased region" description="Basic residues" evidence="4">
    <location>
        <begin position="512"/>
        <end position="526"/>
    </location>
</feature>
<dbReference type="SMART" id="SM00454">
    <property type="entry name" value="SAM"/>
    <property type="match status" value="1"/>
</dbReference>
<dbReference type="PANTHER" id="PTHR46040:SF3">
    <property type="entry name" value="HIGH MOBILITY GROUP PROTEIN 2"/>
    <property type="match status" value="1"/>
</dbReference>
<feature type="compositionally biased region" description="Polar residues" evidence="4">
    <location>
        <begin position="226"/>
        <end position="242"/>
    </location>
</feature>
<dbReference type="SMART" id="SM00398">
    <property type="entry name" value="HMG"/>
    <property type="match status" value="1"/>
</dbReference>
<feature type="DNA-binding region" description="HMG box" evidence="3">
    <location>
        <begin position="259"/>
        <end position="325"/>
    </location>
</feature>
<accession>A0A367IZL6</accession>
<dbReference type="STRING" id="86630.A0A367IZL6"/>
<evidence type="ECO:0000256" key="1">
    <source>
        <dbReference type="ARBA" id="ARBA00023125"/>
    </source>
</evidence>
<evidence type="ECO:0000313" key="7">
    <source>
        <dbReference type="Proteomes" id="UP000252139"/>
    </source>
</evidence>
<evidence type="ECO:0000313" key="6">
    <source>
        <dbReference type="EMBL" id="RCH83122.1"/>
    </source>
</evidence>
<dbReference type="InterPro" id="IPR013761">
    <property type="entry name" value="SAM/pointed_sf"/>
</dbReference>
<dbReference type="PROSITE" id="PS50118">
    <property type="entry name" value="HMG_BOX_2"/>
    <property type="match status" value="1"/>
</dbReference>
<dbReference type="GO" id="GO:0003677">
    <property type="term" value="F:DNA binding"/>
    <property type="evidence" value="ECO:0007669"/>
    <property type="project" value="UniProtKB-UniRule"/>
</dbReference>
<proteinExistence type="predicted"/>
<organism evidence="6 7">
    <name type="scientific">Rhizopus azygosporus</name>
    <name type="common">Rhizopus microsporus var. azygosporus</name>
    <dbReference type="NCBI Taxonomy" id="86630"/>
    <lineage>
        <taxon>Eukaryota</taxon>
        <taxon>Fungi</taxon>
        <taxon>Fungi incertae sedis</taxon>
        <taxon>Mucoromycota</taxon>
        <taxon>Mucoromycotina</taxon>
        <taxon>Mucoromycetes</taxon>
        <taxon>Mucorales</taxon>
        <taxon>Mucorineae</taxon>
        <taxon>Rhizopodaceae</taxon>
        <taxon>Rhizopus</taxon>
    </lineage>
</organism>